<feature type="non-terminal residue" evidence="1">
    <location>
        <position position="1"/>
    </location>
</feature>
<dbReference type="Proteomes" id="UP000257109">
    <property type="component" value="Unassembled WGS sequence"/>
</dbReference>
<gene>
    <name evidence="1" type="ORF">CR513_30643</name>
</gene>
<dbReference type="OrthoDB" id="1726046at2759"/>
<comment type="caution">
    <text evidence="1">The sequence shown here is derived from an EMBL/GenBank/DDBJ whole genome shotgun (WGS) entry which is preliminary data.</text>
</comment>
<accession>A0A371GBD2</accession>
<dbReference type="EMBL" id="QJKJ01006115">
    <property type="protein sequence ID" value="RDX87845.1"/>
    <property type="molecule type" value="Genomic_DNA"/>
</dbReference>
<reference evidence="1" key="1">
    <citation type="submission" date="2018-05" db="EMBL/GenBank/DDBJ databases">
        <title>Draft genome of Mucuna pruriens seed.</title>
        <authorList>
            <person name="Nnadi N.E."/>
            <person name="Vos R."/>
            <person name="Hasami M.H."/>
            <person name="Devisetty U.K."/>
            <person name="Aguiy J.C."/>
        </authorList>
    </citation>
    <scope>NUCLEOTIDE SEQUENCE [LARGE SCALE GENOMIC DNA]</scope>
    <source>
        <strain evidence="1">JCA_2017</strain>
    </source>
</reference>
<keyword evidence="2" id="KW-1185">Reference proteome</keyword>
<name>A0A371GBD2_MUCPR</name>
<evidence type="ECO:0000313" key="2">
    <source>
        <dbReference type="Proteomes" id="UP000257109"/>
    </source>
</evidence>
<sequence>MSANMHPTSILTLDDLDKKIDQITHRGTPNFGLWFKKYDKYMFKSYYDANYAGDKIEKKSINGDFHFIGANLVSYQARDKAPLSCPLQK</sequence>
<organism evidence="1 2">
    <name type="scientific">Mucuna pruriens</name>
    <name type="common">Velvet bean</name>
    <name type="synonym">Dolichos pruriens</name>
    <dbReference type="NCBI Taxonomy" id="157652"/>
    <lineage>
        <taxon>Eukaryota</taxon>
        <taxon>Viridiplantae</taxon>
        <taxon>Streptophyta</taxon>
        <taxon>Embryophyta</taxon>
        <taxon>Tracheophyta</taxon>
        <taxon>Spermatophyta</taxon>
        <taxon>Magnoliopsida</taxon>
        <taxon>eudicotyledons</taxon>
        <taxon>Gunneridae</taxon>
        <taxon>Pentapetalae</taxon>
        <taxon>rosids</taxon>
        <taxon>fabids</taxon>
        <taxon>Fabales</taxon>
        <taxon>Fabaceae</taxon>
        <taxon>Papilionoideae</taxon>
        <taxon>50 kb inversion clade</taxon>
        <taxon>NPAAA clade</taxon>
        <taxon>indigoferoid/millettioid clade</taxon>
        <taxon>Phaseoleae</taxon>
        <taxon>Mucuna</taxon>
    </lineage>
</organism>
<dbReference type="AlphaFoldDB" id="A0A371GBD2"/>
<protein>
    <submittedName>
        <fullName evidence="1">Uncharacterized protein</fullName>
    </submittedName>
</protein>
<evidence type="ECO:0000313" key="1">
    <source>
        <dbReference type="EMBL" id="RDX87845.1"/>
    </source>
</evidence>
<proteinExistence type="predicted"/>